<protein>
    <submittedName>
        <fullName evidence="1">Uncharacterized protein</fullName>
    </submittedName>
</protein>
<gene>
    <name evidence="1" type="ORF">HPB47_010237</name>
</gene>
<evidence type="ECO:0000313" key="1">
    <source>
        <dbReference type="EMBL" id="KAG0412645.1"/>
    </source>
</evidence>
<comment type="caution">
    <text evidence="1">The sequence shown here is derived from an EMBL/GenBank/DDBJ whole genome shotgun (WGS) entry which is preliminary data.</text>
</comment>
<dbReference type="Proteomes" id="UP000805193">
    <property type="component" value="Unassembled WGS sequence"/>
</dbReference>
<feature type="non-terminal residue" evidence="1">
    <location>
        <position position="1"/>
    </location>
</feature>
<organism evidence="1 2">
    <name type="scientific">Ixodes persulcatus</name>
    <name type="common">Taiga tick</name>
    <dbReference type="NCBI Taxonomy" id="34615"/>
    <lineage>
        <taxon>Eukaryota</taxon>
        <taxon>Metazoa</taxon>
        <taxon>Ecdysozoa</taxon>
        <taxon>Arthropoda</taxon>
        <taxon>Chelicerata</taxon>
        <taxon>Arachnida</taxon>
        <taxon>Acari</taxon>
        <taxon>Parasitiformes</taxon>
        <taxon>Ixodida</taxon>
        <taxon>Ixodoidea</taxon>
        <taxon>Ixodidae</taxon>
        <taxon>Ixodinae</taxon>
        <taxon>Ixodes</taxon>
    </lineage>
</organism>
<keyword evidence="2" id="KW-1185">Reference proteome</keyword>
<accession>A0AC60NZS5</accession>
<sequence>SAHGCPHLTSLKDAKGTQAYRLIHSYFVCCVSKDARTKKAQLCKCHACHARGPRLHACLQCVYFGCYSNRHIHEHARTNQHVLAVDISYGVVYCFTCADYVYDRELEAMARKHRRRCARLLGLKEYYHHWEPTSFELDLLRRNPRRKRICNNSYIGLRGLMNLGNTCFMNCIVQALTHTPLLRDYFLADRHVCQFQDDPAMCLVCEMSRLFQEFYCGKSTPHIPYRLLHLVWTHARHLAGYEQQDAHEFFIATLDVLHRHCKGTNGISSTNPHHCNCIIDQIFTGGLQSDVVCQSCKGVSTTIDPFWDISLDLGPSSHLQQLMPHPDAEDSEPTSLLDCLERFTRPEHLGSSAKIRCGQCQSYQESTKQLTMKKLPVVCSFHLKRFEHSRSFHKKISSLISFPQYLDMSPFMSSSPRAPEAVAQAPEGAQEPSRPCHDNKYCLFAVVNHSGTIETGHYTAYIRQHRDRWFKCDDHLITRASLQDVLDSEGYLLFYHKQILEYEEVPVLFELSAYVNERKVSEERQEQIRLLWDCTLGRRGEGSGGGGGGGVGELCETLSQWSGHRDWSRAICTLLPSRRAQGGSIGANPFDRADPYGRVARATTLPKMTRISPGSAEDPETLVVRRQLSSATHRRRPGSVCLSRALSMRVPQGEGDEVDSVFDGECADEPLSEQEQAEMRAAIRNLPVPLALRRVFRNQLERTPRQPGDQFDTWDFKSMKAMKKASEMSKDITGWLSMWSSSLKTIE</sequence>
<feature type="non-terminal residue" evidence="1">
    <location>
        <position position="747"/>
    </location>
</feature>
<name>A0AC60NZS5_IXOPE</name>
<proteinExistence type="predicted"/>
<dbReference type="EMBL" id="JABSTQ010011333">
    <property type="protein sequence ID" value="KAG0412645.1"/>
    <property type="molecule type" value="Genomic_DNA"/>
</dbReference>
<evidence type="ECO:0000313" key="2">
    <source>
        <dbReference type="Proteomes" id="UP000805193"/>
    </source>
</evidence>
<reference evidence="1 2" key="1">
    <citation type="journal article" date="2020" name="Cell">
        <title>Large-Scale Comparative Analyses of Tick Genomes Elucidate Their Genetic Diversity and Vector Capacities.</title>
        <authorList>
            <consortium name="Tick Genome and Microbiome Consortium (TIGMIC)"/>
            <person name="Jia N."/>
            <person name="Wang J."/>
            <person name="Shi W."/>
            <person name="Du L."/>
            <person name="Sun Y."/>
            <person name="Zhan W."/>
            <person name="Jiang J.F."/>
            <person name="Wang Q."/>
            <person name="Zhang B."/>
            <person name="Ji P."/>
            <person name="Bell-Sakyi L."/>
            <person name="Cui X.M."/>
            <person name="Yuan T.T."/>
            <person name="Jiang B.G."/>
            <person name="Yang W.F."/>
            <person name="Lam T.T."/>
            <person name="Chang Q.C."/>
            <person name="Ding S.J."/>
            <person name="Wang X.J."/>
            <person name="Zhu J.G."/>
            <person name="Ruan X.D."/>
            <person name="Zhao L."/>
            <person name="Wei J.T."/>
            <person name="Ye R.Z."/>
            <person name="Que T.C."/>
            <person name="Du C.H."/>
            <person name="Zhou Y.H."/>
            <person name="Cheng J.X."/>
            <person name="Dai P.F."/>
            <person name="Guo W.B."/>
            <person name="Han X.H."/>
            <person name="Huang E.J."/>
            <person name="Li L.F."/>
            <person name="Wei W."/>
            <person name="Gao Y.C."/>
            <person name="Liu J.Z."/>
            <person name="Shao H.Z."/>
            <person name="Wang X."/>
            <person name="Wang C.C."/>
            <person name="Yang T.C."/>
            <person name="Huo Q.B."/>
            <person name="Li W."/>
            <person name="Chen H.Y."/>
            <person name="Chen S.E."/>
            <person name="Zhou L.G."/>
            <person name="Ni X.B."/>
            <person name="Tian J.H."/>
            <person name="Sheng Y."/>
            <person name="Liu T."/>
            <person name="Pan Y.S."/>
            <person name="Xia L.Y."/>
            <person name="Li J."/>
            <person name="Zhao F."/>
            <person name="Cao W.C."/>
        </authorList>
    </citation>
    <scope>NUCLEOTIDE SEQUENCE [LARGE SCALE GENOMIC DNA]</scope>
    <source>
        <strain evidence="1">Iper-2018</strain>
    </source>
</reference>